<dbReference type="Proteomes" id="UP000238523">
    <property type="component" value="Plasmid pRLN1"/>
</dbReference>
<protein>
    <submittedName>
        <fullName evidence="1">Uncharacterized protein</fullName>
    </submittedName>
</protein>
<organism evidence="1 2">
    <name type="scientific">Rhizobium leguminosarum</name>
    <dbReference type="NCBI Taxonomy" id="384"/>
    <lineage>
        <taxon>Bacteria</taxon>
        <taxon>Pseudomonadati</taxon>
        <taxon>Pseudomonadota</taxon>
        <taxon>Alphaproteobacteria</taxon>
        <taxon>Hyphomicrobiales</taxon>
        <taxon>Rhizobiaceae</taxon>
        <taxon>Rhizobium/Agrobacterium group</taxon>
        <taxon>Rhizobium</taxon>
    </lineage>
</organism>
<reference evidence="1 2" key="1">
    <citation type="submission" date="2017-11" db="EMBL/GenBank/DDBJ databases">
        <title>Complete genome of Rhizobium leguminosarum Norway, an ineffective micro-symbiont.</title>
        <authorList>
            <person name="Hoffrichter A."/>
            <person name="Liang J."/>
            <person name="Brachmann A."/>
            <person name="Marin M."/>
        </authorList>
    </citation>
    <scope>NUCLEOTIDE SEQUENCE [LARGE SCALE GENOMIC DNA]</scope>
    <source>
        <strain evidence="1 2">Norway</strain>
        <plasmid evidence="2">Plasmid prln1</plasmid>
    </source>
</reference>
<evidence type="ECO:0000313" key="1">
    <source>
        <dbReference type="EMBL" id="AUW45542.1"/>
    </source>
</evidence>
<sequence>MIARFGLSYVDYRSFVLTVPALRRAI</sequence>
<accession>A0A2K9ZBD0</accession>
<evidence type="ECO:0000313" key="2">
    <source>
        <dbReference type="Proteomes" id="UP000238523"/>
    </source>
</evidence>
<dbReference type="AlphaFoldDB" id="A0A2K9ZBD0"/>
<name>A0A2K9ZBD0_RHILE</name>
<keyword evidence="1" id="KW-0614">Plasmid</keyword>
<gene>
    <name evidence="1" type="ORF">CUJ84_pRLN1000074</name>
</gene>
<geneLocation type="plasmid" evidence="2">
    <name>prln1</name>
</geneLocation>
<dbReference type="EMBL" id="CP025013">
    <property type="protein sequence ID" value="AUW45542.1"/>
    <property type="molecule type" value="Genomic_DNA"/>
</dbReference>
<proteinExistence type="predicted"/>